<dbReference type="InterPro" id="IPR036857">
    <property type="entry name" value="Thyroglobulin_1_sf"/>
</dbReference>
<dbReference type="SUPFAM" id="SSF57610">
    <property type="entry name" value="Thyroglobulin type-1 domain"/>
    <property type="match status" value="1"/>
</dbReference>
<evidence type="ECO:0000259" key="6">
    <source>
        <dbReference type="PROSITE" id="PS51162"/>
    </source>
</evidence>
<feature type="disulfide bond" evidence="5">
    <location>
        <begin position="71"/>
        <end position="78"/>
    </location>
</feature>
<dbReference type="GO" id="GO:0008201">
    <property type="term" value="F:heparin binding"/>
    <property type="evidence" value="ECO:0007669"/>
    <property type="project" value="TreeGrafter"/>
</dbReference>
<sequence length="306" mass="33740">MPEPGTRQVLSGKTVVLQAACYAPINCAGVKAYVSRCVAERKYTQEQARKELQQVFIPECADDGTYSQVQCHSYTGYCWCVTPNGRPISGTAVAHKTPRCPGQHLNGKVSQVGEIRVWTVESSSEWHWAMSPCLERPPGVRLMKSYPNEKARERQLSTLRATPAKDTEALLTTACVADSSRVWRALRTQRLVAFPEEAAVPERTCRNIASRYPTLWTEQVKSRQNRTSKSSVVGLMCFLQWNFQAESTSAHPGLCVHTGLSDAELGFARALGSVFGPFVPFGTEMAVSLLLSAQDSGQKQLVPTKD</sequence>
<dbReference type="Pfam" id="PF00086">
    <property type="entry name" value="Thyroglobulin_1"/>
    <property type="match status" value="1"/>
</dbReference>
<dbReference type="GO" id="GO:0005615">
    <property type="term" value="C:extracellular space"/>
    <property type="evidence" value="ECO:0007669"/>
    <property type="project" value="TreeGrafter"/>
</dbReference>
<name>L9L2U5_TUPCH</name>
<dbReference type="STRING" id="246437.L9L2U5"/>
<dbReference type="GO" id="GO:0050840">
    <property type="term" value="F:extracellular matrix binding"/>
    <property type="evidence" value="ECO:0007669"/>
    <property type="project" value="TreeGrafter"/>
</dbReference>
<dbReference type="SMART" id="SM00211">
    <property type="entry name" value="TY"/>
    <property type="match status" value="1"/>
</dbReference>
<dbReference type="InterPro" id="IPR051950">
    <property type="entry name" value="Dev_reg/Prot_inhib"/>
</dbReference>
<evidence type="ECO:0000256" key="2">
    <source>
        <dbReference type="ARBA" id="ARBA00022525"/>
    </source>
</evidence>
<gene>
    <name evidence="7" type="ORF">TREES_T100021437</name>
</gene>
<accession>L9L2U5</accession>
<feature type="disulfide bond" evidence="5">
    <location>
        <begin position="80"/>
        <end position="100"/>
    </location>
</feature>
<keyword evidence="2" id="KW-0964">Secreted</keyword>
<reference evidence="8" key="2">
    <citation type="journal article" date="2013" name="Nat. Commun.">
        <title>Genome of the Chinese tree shrew.</title>
        <authorList>
            <person name="Fan Y."/>
            <person name="Huang Z.Y."/>
            <person name="Cao C.C."/>
            <person name="Chen C.S."/>
            <person name="Chen Y.X."/>
            <person name="Fan D.D."/>
            <person name="He J."/>
            <person name="Hou H.L."/>
            <person name="Hu L."/>
            <person name="Hu X.T."/>
            <person name="Jiang X.T."/>
            <person name="Lai R."/>
            <person name="Lang Y.S."/>
            <person name="Liang B."/>
            <person name="Liao S.G."/>
            <person name="Mu D."/>
            <person name="Ma Y.Y."/>
            <person name="Niu Y.Y."/>
            <person name="Sun X.Q."/>
            <person name="Xia J.Q."/>
            <person name="Xiao J."/>
            <person name="Xiong Z.Q."/>
            <person name="Xu L."/>
            <person name="Yang L."/>
            <person name="Zhang Y."/>
            <person name="Zhao W."/>
            <person name="Zhao X.D."/>
            <person name="Zheng Y.T."/>
            <person name="Zhou J.M."/>
            <person name="Zhu Y.B."/>
            <person name="Zhang G.J."/>
            <person name="Wang J."/>
            <person name="Yao Y.G."/>
        </authorList>
    </citation>
    <scope>NUCLEOTIDE SEQUENCE [LARGE SCALE GENOMIC DNA]</scope>
</reference>
<comment type="subcellular location">
    <subcellularLocation>
        <location evidence="1">Secreted</location>
    </subcellularLocation>
</comment>
<proteinExistence type="predicted"/>
<organism evidence="7 8">
    <name type="scientific">Tupaia chinensis</name>
    <name type="common">Chinese tree shrew</name>
    <name type="synonym">Tupaia belangeri chinensis</name>
    <dbReference type="NCBI Taxonomy" id="246437"/>
    <lineage>
        <taxon>Eukaryota</taxon>
        <taxon>Metazoa</taxon>
        <taxon>Chordata</taxon>
        <taxon>Craniata</taxon>
        <taxon>Vertebrata</taxon>
        <taxon>Euteleostomi</taxon>
        <taxon>Mammalia</taxon>
        <taxon>Eutheria</taxon>
        <taxon>Euarchontoglires</taxon>
        <taxon>Scandentia</taxon>
        <taxon>Tupaiidae</taxon>
        <taxon>Tupaia</taxon>
    </lineage>
</organism>
<comment type="caution">
    <text evidence="5">Lacks conserved residue(s) required for the propagation of feature annotation.</text>
</comment>
<dbReference type="Proteomes" id="UP000011518">
    <property type="component" value="Unassembled WGS sequence"/>
</dbReference>
<evidence type="ECO:0000256" key="5">
    <source>
        <dbReference type="PROSITE-ProRule" id="PRU00500"/>
    </source>
</evidence>
<feature type="domain" description="Thyroglobulin type-1" evidence="6">
    <location>
        <begin position="34"/>
        <end position="100"/>
    </location>
</feature>
<dbReference type="PROSITE" id="PS00484">
    <property type="entry name" value="THYROGLOBULIN_1_1"/>
    <property type="match status" value="1"/>
</dbReference>
<dbReference type="PANTHER" id="PTHR12352:SF21">
    <property type="entry name" value="SPARC-RELATED MODULAR CALCIUM-BINDING PROTEIN 2"/>
    <property type="match status" value="1"/>
</dbReference>
<evidence type="ECO:0000256" key="1">
    <source>
        <dbReference type="ARBA" id="ARBA00004613"/>
    </source>
</evidence>
<evidence type="ECO:0000256" key="3">
    <source>
        <dbReference type="ARBA" id="ARBA00022737"/>
    </source>
</evidence>
<keyword evidence="4 5" id="KW-1015">Disulfide bond</keyword>
<dbReference type="PANTHER" id="PTHR12352">
    <property type="entry name" value="SECRETED MODULAR CALCIUM-BINDING PROTEIN"/>
    <property type="match status" value="1"/>
</dbReference>
<evidence type="ECO:0000256" key="4">
    <source>
        <dbReference type="ARBA" id="ARBA00023157"/>
    </source>
</evidence>
<evidence type="ECO:0000313" key="8">
    <source>
        <dbReference type="Proteomes" id="UP000011518"/>
    </source>
</evidence>
<dbReference type="InterPro" id="IPR000716">
    <property type="entry name" value="Thyroglobulin_1"/>
</dbReference>
<dbReference type="AlphaFoldDB" id="L9L2U5"/>
<dbReference type="GO" id="GO:0030198">
    <property type="term" value="P:extracellular matrix organization"/>
    <property type="evidence" value="ECO:0007669"/>
    <property type="project" value="TreeGrafter"/>
</dbReference>
<dbReference type="CDD" id="cd00191">
    <property type="entry name" value="TY"/>
    <property type="match status" value="1"/>
</dbReference>
<evidence type="ECO:0000313" key="7">
    <source>
        <dbReference type="EMBL" id="ELW69069.1"/>
    </source>
</evidence>
<keyword evidence="3" id="KW-0677">Repeat</keyword>
<keyword evidence="8" id="KW-1185">Reference proteome</keyword>
<dbReference type="GO" id="GO:0005604">
    <property type="term" value="C:basement membrane"/>
    <property type="evidence" value="ECO:0007669"/>
    <property type="project" value="TreeGrafter"/>
</dbReference>
<dbReference type="EMBL" id="KB320548">
    <property type="protein sequence ID" value="ELW69069.1"/>
    <property type="molecule type" value="Genomic_DNA"/>
</dbReference>
<reference evidence="8" key="1">
    <citation type="submission" date="2012-07" db="EMBL/GenBank/DDBJ databases">
        <title>Genome of the Chinese tree shrew, a rising model animal genetically related to primates.</title>
        <authorList>
            <person name="Zhang G."/>
            <person name="Fan Y."/>
            <person name="Yao Y."/>
            <person name="Huang Z."/>
        </authorList>
    </citation>
    <scope>NUCLEOTIDE SEQUENCE [LARGE SCALE GENOMIC DNA]</scope>
</reference>
<protein>
    <submittedName>
        <fullName evidence="7">SPARC-related modular calcium-binding protein 2</fullName>
    </submittedName>
</protein>
<dbReference type="InParanoid" id="L9L2U5"/>
<dbReference type="PROSITE" id="PS51162">
    <property type="entry name" value="THYROGLOBULIN_1_2"/>
    <property type="match status" value="1"/>
</dbReference>
<dbReference type="FunFam" id="4.10.800.10:FF:000003">
    <property type="entry name" value="SPARC-related modular calcium-binding protein 2 isoform 1"/>
    <property type="match status" value="1"/>
</dbReference>
<dbReference type="Pfam" id="PF16597">
    <property type="entry name" value="Thyroglob_assoc"/>
    <property type="match status" value="1"/>
</dbReference>
<dbReference type="Gene3D" id="4.10.800.10">
    <property type="entry name" value="Thyroglobulin type-1"/>
    <property type="match status" value="1"/>
</dbReference>